<accession>A0A915HP19</accession>
<sequence length="128" mass="14343">MKCGCMGMVVTSPGSILASGVIANDANFSLDELQLLAEPVFQHDIKGQLEVASQTTIRLSKRPLNRKILPSPGFRRYALTNTVSPYFLNSSKRRRSHKNLRVMVDIFKHDALTIKASRRETAAKEKTR</sequence>
<evidence type="ECO:0000313" key="1">
    <source>
        <dbReference type="Proteomes" id="UP000887565"/>
    </source>
</evidence>
<name>A0A915HP19_ROMCU</name>
<dbReference type="WBParaSite" id="nRc.2.0.1.t03256-RA">
    <property type="protein sequence ID" value="nRc.2.0.1.t03256-RA"/>
    <property type="gene ID" value="nRc.2.0.1.g03256"/>
</dbReference>
<proteinExistence type="predicted"/>
<reference evidence="2" key="1">
    <citation type="submission" date="2022-11" db="UniProtKB">
        <authorList>
            <consortium name="WormBaseParasite"/>
        </authorList>
    </citation>
    <scope>IDENTIFICATION</scope>
</reference>
<dbReference type="Proteomes" id="UP000887565">
    <property type="component" value="Unplaced"/>
</dbReference>
<organism evidence="1 2">
    <name type="scientific">Romanomermis culicivorax</name>
    <name type="common">Nematode worm</name>
    <dbReference type="NCBI Taxonomy" id="13658"/>
    <lineage>
        <taxon>Eukaryota</taxon>
        <taxon>Metazoa</taxon>
        <taxon>Ecdysozoa</taxon>
        <taxon>Nematoda</taxon>
        <taxon>Enoplea</taxon>
        <taxon>Dorylaimia</taxon>
        <taxon>Mermithida</taxon>
        <taxon>Mermithoidea</taxon>
        <taxon>Mermithidae</taxon>
        <taxon>Romanomermis</taxon>
    </lineage>
</organism>
<dbReference type="AlphaFoldDB" id="A0A915HP19"/>
<protein>
    <submittedName>
        <fullName evidence="2">Uncharacterized protein</fullName>
    </submittedName>
</protein>
<evidence type="ECO:0000313" key="2">
    <source>
        <dbReference type="WBParaSite" id="nRc.2.0.1.t03256-RA"/>
    </source>
</evidence>
<keyword evidence="1" id="KW-1185">Reference proteome</keyword>